<keyword evidence="4" id="KW-0804">Transcription</keyword>
<sequence>MAGTLPSAPVLMERMVARLRLRHLRLLAALERCATLGEAAREVGVTQPAASQMLRELESTLEVQLFERHSRGLRATDAGHLLAQQSRQVLGSMRYGADALAALASQQQRPLQIAAIPSAVVGLVRPRLAQLRSRLRGLKVLVDEDLPESVMVKLMGGQAQLALVRRPDRSTSPGLVFEELLADDLVVVATPRHPMARRKSVDLADLATAEWSMPQGQISTAAAFARACETAGFTPRRADVQCMSPDLLPSLTSDGRTLAAMPRSVAGALLERGEVVELRLRERIELPPIGALFHAHESAVDVATVLAVLRDEGTDSRERLLQHGRD</sequence>
<dbReference type="PANTHER" id="PTHR30346">
    <property type="entry name" value="TRANSCRIPTIONAL DUAL REGULATOR HCAR-RELATED"/>
    <property type="match status" value="1"/>
</dbReference>
<keyword evidence="7" id="KW-1185">Reference proteome</keyword>
<dbReference type="Gene3D" id="1.10.10.10">
    <property type="entry name" value="Winged helix-like DNA-binding domain superfamily/Winged helix DNA-binding domain"/>
    <property type="match status" value="1"/>
</dbReference>
<protein>
    <submittedName>
        <fullName evidence="6">LysR family transcriptional regulator</fullName>
    </submittedName>
</protein>
<dbReference type="AlphaFoldDB" id="A0A9X1W5J4"/>
<evidence type="ECO:0000256" key="4">
    <source>
        <dbReference type="ARBA" id="ARBA00023163"/>
    </source>
</evidence>
<keyword evidence="3" id="KW-0238">DNA-binding</keyword>
<dbReference type="Gene3D" id="3.40.190.10">
    <property type="entry name" value="Periplasmic binding protein-like II"/>
    <property type="match status" value="2"/>
</dbReference>
<dbReference type="PANTHER" id="PTHR30346:SF28">
    <property type="entry name" value="HTH-TYPE TRANSCRIPTIONAL REGULATOR CYNR"/>
    <property type="match status" value="1"/>
</dbReference>
<evidence type="ECO:0000259" key="5">
    <source>
        <dbReference type="PROSITE" id="PS50931"/>
    </source>
</evidence>
<dbReference type="SUPFAM" id="SSF53850">
    <property type="entry name" value="Periplasmic binding protein-like II"/>
    <property type="match status" value="1"/>
</dbReference>
<dbReference type="PRINTS" id="PR00039">
    <property type="entry name" value="HTHLYSR"/>
</dbReference>
<name>A0A9X1W5J4_9BURK</name>
<gene>
    <name evidence="6" type="ORF">MMF98_23305</name>
</gene>
<proteinExistence type="inferred from homology"/>
<evidence type="ECO:0000313" key="6">
    <source>
        <dbReference type="EMBL" id="MCJ0766148.1"/>
    </source>
</evidence>
<dbReference type="Proteomes" id="UP001139447">
    <property type="component" value="Unassembled WGS sequence"/>
</dbReference>
<comment type="caution">
    <text evidence="6">The sequence shown here is derived from an EMBL/GenBank/DDBJ whole genome shotgun (WGS) entry which is preliminary data.</text>
</comment>
<accession>A0A9X1W5J4</accession>
<dbReference type="GO" id="GO:0003677">
    <property type="term" value="F:DNA binding"/>
    <property type="evidence" value="ECO:0007669"/>
    <property type="project" value="UniProtKB-KW"/>
</dbReference>
<dbReference type="InterPro" id="IPR036388">
    <property type="entry name" value="WH-like_DNA-bd_sf"/>
</dbReference>
<dbReference type="PROSITE" id="PS50931">
    <property type="entry name" value="HTH_LYSR"/>
    <property type="match status" value="1"/>
</dbReference>
<evidence type="ECO:0000313" key="7">
    <source>
        <dbReference type="Proteomes" id="UP001139447"/>
    </source>
</evidence>
<reference evidence="6" key="1">
    <citation type="submission" date="2022-03" db="EMBL/GenBank/DDBJ databases">
        <authorList>
            <person name="Woo C.Y."/>
        </authorList>
    </citation>
    <scope>NUCLEOTIDE SEQUENCE</scope>
    <source>
        <strain evidence="6">CYS-02</strain>
    </source>
</reference>
<comment type="similarity">
    <text evidence="1">Belongs to the LysR transcriptional regulatory family.</text>
</comment>
<dbReference type="InterPro" id="IPR000847">
    <property type="entry name" value="LysR_HTH_N"/>
</dbReference>
<feature type="domain" description="HTH lysR-type" evidence="5">
    <location>
        <begin position="19"/>
        <end position="76"/>
    </location>
</feature>
<dbReference type="GO" id="GO:0003700">
    <property type="term" value="F:DNA-binding transcription factor activity"/>
    <property type="evidence" value="ECO:0007669"/>
    <property type="project" value="InterPro"/>
</dbReference>
<dbReference type="InterPro" id="IPR005119">
    <property type="entry name" value="LysR_subst-bd"/>
</dbReference>
<dbReference type="RefSeq" id="WP_243309751.1">
    <property type="nucleotide sequence ID" value="NZ_JALGBI010000004.1"/>
</dbReference>
<dbReference type="EMBL" id="JALGBI010000004">
    <property type="protein sequence ID" value="MCJ0766148.1"/>
    <property type="molecule type" value="Genomic_DNA"/>
</dbReference>
<dbReference type="Pfam" id="PF03466">
    <property type="entry name" value="LysR_substrate"/>
    <property type="match status" value="1"/>
</dbReference>
<dbReference type="Pfam" id="PF00126">
    <property type="entry name" value="HTH_1"/>
    <property type="match status" value="1"/>
</dbReference>
<organism evidence="6 7">
    <name type="scientific">Variovorax terrae</name>
    <dbReference type="NCBI Taxonomy" id="2923278"/>
    <lineage>
        <taxon>Bacteria</taxon>
        <taxon>Pseudomonadati</taxon>
        <taxon>Pseudomonadota</taxon>
        <taxon>Betaproteobacteria</taxon>
        <taxon>Burkholderiales</taxon>
        <taxon>Comamonadaceae</taxon>
        <taxon>Variovorax</taxon>
    </lineage>
</organism>
<keyword evidence="2" id="KW-0805">Transcription regulation</keyword>
<dbReference type="SUPFAM" id="SSF46785">
    <property type="entry name" value="Winged helix' DNA-binding domain"/>
    <property type="match status" value="1"/>
</dbReference>
<evidence type="ECO:0000256" key="3">
    <source>
        <dbReference type="ARBA" id="ARBA00023125"/>
    </source>
</evidence>
<dbReference type="GO" id="GO:0032993">
    <property type="term" value="C:protein-DNA complex"/>
    <property type="evidence" value="ECO:0007669"/>
    <property type="project" value="TreeGrafter"/>
</dbReference>
<evidence type="ECO:0000256" key="2">
    <source>
        <dbReference type="ARBA" id="ARBA00023015"/>
    </source>
</evidence>
<dbReference type="InterPro" id="IPR036390">
    <property type="entry name" value="WH_DNA-bd_sf"/>
</dbReference>
<evidence type="ECO:0000256" key="1">
    <source>
        <dbReference type="ARBA" id="ARBA00009437"/>
    </source>
</evidence>